<dbReference type="EMBL" id="VFQX01000064">
    <property type="protein sequence ID" value="KAF0972951.1"/>
    <property type="molecule type" value="Genomic_DNA"/>
</dbReference>
<protein>
    <recommendedName>
        <fullName evidence="3">F-box domain-containing protein</fullName>
    </recommendedName>
</protein>
<evidence type="ECO:0000313" key="1">
    <source>
        <dbReference type="EMBL" id="KAF0972951.1"/>
    </source>
</evidence>
<proteinExistence type="predicted"/>
<name>A0A6A5BEM7_NAEFO</name>
<keyword evidence="2" id="KW-1185">Reference proteome</keyword>
<dbReference type="Proteomes" id="UP000444721">
    <property type="component" value="Unassembled WGS sequence"/>
</dbReference>
<dbReference type="Gene3D" id="3.80.10.10">
    <property type="entry name" value="Ribonuclease Inhibitor"/>
    <property type="match status" value="1"/>
</dbReference>
<organism evidence="1 2">
    <name type="scientific">Naegleria fowleri</name>
    <name type="common">Brain eating amoeba</name>
    <dbReference type="NCBI Taxonomy" id="5763"/>
    <lineage>
        <taxon>Eukaryota</taxon>
        <taxon>Discoba</taxon>
        <taxon>Heterolobosea</taxon>
        <taxon>Tetramitia</taxon>
        <taxon>Eutetramitia</taxon>
        <taxon>Vahlkampfiidae</taxon>
        <taxon>Naegleria</taxon>
    </lineage>
</organism>
<dbReference type="SUPFAM" id="SSF52047">
    <property type="entry name" value="RNI-like"/>
    <property type="match status" value="1"/>
</dbReference>
<evidence type="ECO:0000313" key="2">
    <source>
        <dbReference type="Proteomes" id="UP000444721"/>
    </source>
</evidence>
<dbReference type="RefSeq" id="XP_044557664.1">
    <property type="nucleotide sequence ID" value="XM_044712695.1"/>
</dbReference>
<dbReference type="AlphaFoldDB" id="A0A6A5BEM7"/>
<dbReference type="OrthoDB" id="120976at2759"/>
<dbReference type="GeneID" id="68116020"/>
<comment type="caution">
    <text evidence="1">The sequence shown here is derived from an EMBL/GenBank/DDBJ whole genome shotgun (WGS) entry which is preliminary data.</text>
</comment>
<dbReference type="VEuPathDB" id="AmoebaDB:FDP41_008803"/>
<sequence length="238" mass="27603">MNEQKGTSNAHHLHDLSLLNHNHPNLNRIDFLSLNDSQPLQELCKGKNDLKFFRAHLDFTKAKDLSKFFIKFQHITTLILGRCYLDNECLKSISLLPKVIDLDISENVFDAEGVKHLCGMSSLERINMDSCQHLNDKALQYISQGTFNRLSYLSLYHTPITDQGLKFISMSHSLLSLSLLLFTLYKDWFSRAFSCVIEFEKFEMSLFQRDSFEMDAIHGHPIACFSQKGHHFIKLFRL</sequence>
<gene>
    <name evidence="1" type="ORF">FDP41_008803</name>
</gene>
<reference evidence="1 2" key="1">
    <citation type="journal article" date="2019" name="Sci. Rep.">
        <title>Nanopore sequencing improves the draft genome of the human pathogenic amoeba Naegleria fowleri.</title>
        <authorList>
            <person name="Liechti N."/>
            <person name="Schurch N."/>
            <person name="Bruggmann R."/>
            <person name="Wittwer M."/>
        </authorList>
    </citation>
    <scope>NUCLEOTIDE SEQUENCE [LARGE SCALE GENOMIC DNA]</scope>
    <source>
        <strain evidence="1 2">ATCC 30894</strain>
    </source>
</reference>
<evidence type="ECO:0008006" key="3">
    <source>
        <dbReference type="Google" id="ProtNLM"/>
    </source>
</evidence>
<dbReference type="VEuPathDB" id="AmoebaDB:NfTy_010370"/>
<dbReference type="VEuPathDB" id="AmoebaDB:NF0100540"/>
<accession>A0A6A5BEM7</accession>
<dbReference type="InterPro" id="IPR032675">
    <property type="entry name" value="LRR_dom_sf"/>
</dbReference>